<dbReference type="Proteomes" id="UP001595921">
    <property type="component" value="Unassembled WGS sequence"/>
</dbReference>
<dbReference type="RefSeq" id="WP_267621997.1">
    <property type="nucleotide sequence ID" value="NZ_JAODIW010000006.1"/>
</dbReference>
<organism evidence="1 2">
    <name type="scientific">Halobium salinum</name>
    <dbReference type="NCBI Taxonomy" id="1364940"/>
    <lineage>
        <taxon>Archaea</taxon>
        <taxon>Methanobacteriati</taxon>
        <taxon>Methanobacteriota</taxon>
        <taxon>Stenosarchaea group</taxon>
        <taxon>Halobacteria</taxon>
        <taxon>Halobacteriales</taxon>
        <taxon>Haloferacaceae</taxon>
        <taxon>Halobium</taxon>
    </lineage>
</organism>
<accession>A0ABD5PB70</accession>
<keyword evidence="2" id="KW-1185">Reference proteome</keyword>
<comment type="caution">
    <text evidence="1">The sequence shown here is derived from an EMBL/GenBank/DDBJ whole genome shotgun (WGS) entry which is preliminary data.</text>
</comment>
<proteinExistence type="predicted"/>
<evidence type="ECO:0000313" key="1">
    <source>
        <dbReference type="EMBL" id="MFC4357696.1"/>
    </source>
</evidence>
<dbReference type="AlphaFoldDB" id="A0ABD5PB70"/>
<evidence type="ECO:0000313" key="2">
    <source>
        <dbReference type="Proteomes" id="UP001595921"/>
    </source>
</evidence>
<name>A0ABD5PB70_9EURY</name>
<reference evidence="1 2" key="1">
    <citation type="journal article" date="2019" name="Int. J. Syst. Evol. Microbiol.">
        <title>The Global Catalogue of Microorganisms (GCM) 10K type strain sequencing project: providing services to taxonomists for standard genome sequencing and annotation.</title>
        <authorList>
            <consortium name="The Broad Institute Genomics Platform"/>
            <consortium name="The Broad Institute Genome Sequencing Center for Infectious Disease"/>
            <person name="Wu L."/>
            <person name="Ma J."/>
        </authorList>
    </citation>
    <scope>NUCLEOTIDE SEQUENCE [LARGE SCALE GENOMIC DNA]</scope>
    <source>
        <strain evidence="1 2">CGMCC 1.12553</strain>
    </source>
</reference>
<evidence type="ECO:0008006" key="3">
    <source>
        <dbReference type="Google" id="ProtNLM"/>
    </source>
</evidence>
<protein>
    <recommendedName>
        <fullName evidence="3">Capsule polysaccharide biosynthesis protein</fullName>
    </recommendedName>
</protein>
<dbReference type="EMBL" id="JBHSDS010000003">
    <property type="protein sequence ID" value="MFC4357696.1"/>
    <property type="molecule type" value="Genomic_DNA"/>
</dbReference>
<gene>
    <name evidence="1" type="ORF">ACFO0N_07005</name>
</gene>
<sequence length="458" mass="52751">METELDTFGLTIDDVPVWERARVDVWWGLLTELGYWGQAYTELDYSIGSYLKGGYHLFKSLGRRNPFFSSTPEFLCWGLPRRKRLPDGTWWDIYFDPIYQETQLDRIHVEEPYQNDHLKPARTKDLKYLDVIEYVGFAKRKLGIADPSLSSEERGKLGRIESTIQETFGVELDVTSIIRYHLEERRSTLSLYQRLLRRLDPDVAVITAGTTKETFIEVCKNNDVPVVELQLGMTHEYSLEYSYPGFRTKETAPDYYLTFGPHWNTVADYPIDHEKVIDVGYPFLERSVEKYEDVPRRNQVVFVSQGVIGERLSKVATEASERLGAEVNVVFKPHPGESDRWSEAYPWLLDSDVEVVTDDDQPLHRVFAESWAQVGSHSMALCEGIAFGLDTYLLQSPGIEWMSSFIERGEMVVVDGTEELVSNLKDRSSVPVRVDRYFSPDAIENISRVLKGIREGRI</sequence>